<accession>A0A7W8MH73</accession>
<protein>
    <submittedName>
        <fullName evidence="1">Uncharacterized protein</fullName>
    </submittedName>
</protein>
<keyword evidence="2" id="KW-1185">Reference proteome</keyword>
<name>A0A7W8MH73_9CAUL</name>
<gene>
    <name evidence="1" type="ORF">HNQ67_002189</name>
</gene>
<comment type="caution">
    <text evidence="1">The sequence shown here is derived from an EMBL/GenBank/DDBJ whole genome shotgun (WGS) entry which is preliminary data.</text>
</comment>
<reference evidence="1 2" key="1">
    <citation type="submission" date="2020-08" db="EMBL/GenBank/DDBJ databases">
        <title>Genomic Encyclopedia of Type Strains, Phase IV (KMG-IV): sequencing the most valuable type-strain genomes for metagenomic binning, comparative biology and taxonomic classification.</title>
        <authorList>
            <person name="Goeker M."/>
        </authorList>
    </citation>
    <scope>NUCLEOTIDE SEQUENCE [LARGE SCALE GENOMIC DNA]</scope>
    <source>
        <strain evidence="1 2">DSM 25335</strain>
    </source>
</reference>
<evidence type="ECO:0000313" key="2">
    <source>
        <dbReference type="Proteomes" id="UP000566663"/>
    </source>
</evidence>
<dbReference type="AlphaFoldDB" id="A0A7W8MH73"/>
<evidence type="ECO:0000313" key="1">
    <source>
        <dbReference type="EMBL" id="MBB5292665.1"/>
    </source>
</evidence>
<sequence length="49" mass="5294">MKRSEQPIQRVPMSPVDRSRSAGLYGEVVVLPSGRPASTAPLGEPKTFL</sequence>
<dbReference type="Proteomes" id="UP000566663">
    <property type="component" value="Unassembled WGS sequence"/>
</dbReference>
<dbReference type="EMBL" id="JACHFZ010000004">
    <property type="protein sequence ID" value="MBB5292665.1"/>
    <property type="molecule type" value="Genomic_DNA"/>
</dbReference>
<dbReference type="RefSeq" id="WP_183255248.1">
    <property type="nucleotide sequence ID" value="NZ_JACHFZ010000004.1"/>
</dbReference>
<proteinExistence type="predicted"/>
<organism evidence="1 2">
    <name type="scientific">Brevundimonas basaltis</name>
    <dbReference type="NCBI Taxonomy" id="472166"/>
    <lineage>
        <taxon>Bacteria</taxon>
        <taxon>Pseudomonadati</taxon>
        <taxon>Pseudomonadota</taxon>
        <taxon>Alphaproteobacteria</taxon>
        <taxon>Caulobacterales</taxon>
        <taxon>Caulobacteraceae</taxon>
        <taxon>Brevundimonas</taxon>
    </lineage>
</organism>